<dbReference type="EMBL" id="CP157485">
    <property type="protein sequence ID" value="XBO48063.1"/>
    <property type="molecule type" value="Genomic_DNA"/>
</dbReference>
<dbReference type="Pfam" id="PF13518">
    <property type="entry name" value="HTH_28"/>
    <property type="match status" value="1"/>
</dbReference>
<gene>
    <name evidence="3" type="ORF">ABEG20_00425</name>
</gene>
<sequence>MPQMVKRRLINWSIGFNCPFLKKVYIESFSKEKNIMIRAKALKGKGGRESIHSDSFRIQVALEYLDGSFSQSQIEKKYGLAEKSVYRFVNWYKENQIATMDQHPPEQELCANSSADQRALEKKLALAELKIAALEKVIAMANHEYNTDLKKKAATK</sequence>
<protein>
    <submittedName>
        <fullName evidence="3">Helix-turn-helix domain-containing protein</fullName>
    </submittedName>
</protein>
<feature type="coiled-coil region" evidence="1">
    <location>
        <begin position="117"/>
        <end position="144"/>
    </location>
</feature>
<evidence type="ECO:0000259" key="2">
    <source>
        <dbReference type="Pfam" id="PF13518"/>
    </source>
</evidence>
<dbReference type="InterPro" id="IPR055247">
    <property type="entry name" value="InsJ-like_HTH"/>
</dbReference>
<proteinExistence type="predicted"/>
<dbReference type="RefSeq" id="WP_406825453.1">
    <property type="nucleotide sequence ID" value="NZ_CP157485.1"/>
</dbReference>
<evidence type="ECO:0000256" key="1">
    <source>
        <dbReference type="SAM" id="Coils"/>
    </source>
</evidence>
<dbReference type="InterPro" id="IPR009057">
    <property type="entry name" value="Homeodomain-like_sf"/>
</dbReference>
<name>A0AAU7K6J1_9SPHI</name>
<reference evidence="3" key="1">
    <citation type="submission" date="2024-05" db="EMBL/GenBank/DDBJ databases">
        <authorList>
            <person name="Kim S."/>
            <person name="Heo J."/>
            <person name="Choi H."/>
            <person name="Choi Y."/>
            <person name="Kwon S.-W."/>
            <person name="Kim Y."/>
        </authorList>
    </citation>
    <scope>NUCLEOTIDE SEQUENCE</scope>
    <source>
        <strain evidence="3">KACC 23697</strain>
    </source>
</reference>
<accession>A0AAU7K6J1</accession>
<dbReference type="SUPFAM" id="SSF46689">
    <property type="entry name" value="Homeodomain-like"/>
    <property type="match status" value="1"/>
</dbReference>
<evidence type="ECO:0000313" key="3">
    <source>
        <dbReference type="EMBL" id="XBO48063.1"/>
    </source>
</evidence>
<dbReference type="AlphaFoldDB" id="A0AAU7K6J1"/>
<feature type="domain" description="Insertion element IS150 protein InsJ-like helix-turn-helix" evidence="2">
    <location>
        <begin position="56"/>
        <end position="94"/>
    </location>
</feature>
<keyword evidence="1" id="KW-0175">Coiled coil</keyword>
<organism evidence="3">
    <name type="scientific">Pedobacter sp. KACC 23697</name>
    <dbReference type="NCBI Taxonomy" id="3149230"/>
    <lineage>
        <taxon>Bacteria</taxon>
        <taxon>Pseudomonadati</taxon>
        <taxon>Bacteroidota</taxon>
        <taxon>Sphingobacteriia</taxon>
        <taxon>Sphingobacteriales</taxon>
        <taxon>Sphingobacteriaceae</taxon>
        <taxon>Pedobacter</taxon>
    </lineage>
</organism>